<keyword evidence="1 2" id="KW-0732">Signal</keyword>
<dbReference type="Gene3D" id="2.170.130.10">
    <property type="entry name" value="TonB-dependent receptor, plug domain"/>
    <property type="match status" value="1"/>
</dbReference>
<dbReference type="AlphaFoldDB" id="A0A7C3G0J5"/>
<name>A0A7C3G0J5_9PROT</name>
<feature type="domain" description="TonB-dependent transporter Oar-like beta-barrel" evidence="3">
    <location>
        <begin position="244"/>
        <end position="328"/>
    </location>
</feature>
<dbReference type="SUPFAM" id="SSF56935">
    <property type="entry name" value="Porins"/>
    <property type="match status" value="1"/>
</dbReference>
<gene>
    <name evidence="4" type="ORF">ENJ46_05145</name>
</gene>
<dbReference type="GO" id="GO:0044718">
    <property type="term" value="P:siderophore transmembrane transport"/>
    <property type="evidence" value="ECO:0007669"/>
    <property type="project" value="TreeGrafter"/>
</dbReference>
<dbReference type="GO" id="GO:0015344">
    <property type="term" value="F:siderophore uptake transmembrane transporter activity"/>
    <property type="evidence" value="ECO:0007669"/>
    <property type="project" value="TreeGrafter"/>
</dbReference>
<dbReference type="PANTHER" id="PTHR30069:SF29">
    <property type="entry name" value="HEMOGLOBIN AND HEMOGLOBIN-HAPTOGLOBIN-BINDING PROTEIN 1-RELATED"/>
    <property type="match status" value="1"/>
</dbReference>
<protein>
    <submittedName>
        <fullName evidence="4">TonB-dependent receptor</fullName>
    </submittedName>
</protein>
<accession>A0A7C3G0J5</accession>
<dbReference type="GO" id="GO:0030246">
    <property type="term" value="F:carbohydrate binding"/>
    <property type="evidence" value="ECO:0007669"/>
    <property type="project" value="InterPro"/>
</dbReference>
<dbReference type="InterPro" id="IPR039426">
    <property type="entry name" value="TonB-dep_rcpt-like"/>
</dbReference>
<proteinExistence type="predicted"/>
<evidence type="ECO:0000313" key="4">
    <source>
        <dbReference type="EMBL" id="HFB55291.1"/>
    </source>
</evidence>
<evidence type="ECO:0000256" key="1">
    <source>
        <dbReference type="ARBA" id="ARBA00022729"/>
    </source>
</evidence>
<comment type="caution">
    <text evidence="4">The sequence shown here is derived from an EMBL/GenBank/DDBJ whole genome shotgun (WGS) entry which is preliminary data.</text>
</comment>
<dbReference type="Proteomes" id="UP000886042">
    <property type="component" value="Unassembled WGS sequence"/>
</dbReference>
<organism evidence="4">
    <name type="scientific">Hellea balneolensis</name>
    <dbReference type="NCBI Taxonomy" id="287478"/>
    <lineage>
        <taxon>Bacteria</taxon>
        <taxon>Pseudomonadati</taxon>
        <taxon>Pseudomonadota</taxon>
        <taxon>Alphaproteobacteria</taxon>
        <taxon>Maricaulales</taxon>
        <taxon>Robiginitomaculaceae</taxon>
        <taxon>Hellea</taxon>
    </lineage>
</organism>
<dbReference type="Gene3D" id="2.60.40.1120">
    <property type="entry name" value="Carboxypeptidase-like, regulatory domain"/>
    <property type="match status" value="1"/>
</dbReference>
<reference evidence="4" key="1">
    <citation type="journal article" date="2020" name="mSystems">
        <title>Genome- and Community-Level Interaction Insights into Carbon Utilization and Element Cycling Functions of Hydrothermarchaeota in Hydrothermal Sediment.</title>
        <authorList>
            <person name="Zhou Z."/>
            <person name="Liu Y."/>
            <person name="Xu W."/>
            <person name="Pan J."/>
            <person name="Luo Z.H."/>
            <person name="Li M."/>
        </authorList>
    </citation>
    <scope>NUCLEOTIDE SEQUENCE [LARGE SCALE GENOMIC DNA]</scope>
    <source>
        <strain evidence="4">HyVt-489</strain>
    </source>
</reference>
<feature type="signal peptide" evidence="2">
    <location>
        <begin position="1"/>
        <end position="37"/>
    </location>
</feature>
<dbReference type="EMBL" id="DRMN01000338">
    <property type="protein sequence ID" value="HFB55291.1"/>
    <property type="molecule type" value="Genomic_DNA"/>
</dbReference>
<keyword evidence="4" id="KW-0675">Receptor</keyword>
<dbReference type="Pfam" id="PF13620">
    <property type="entry name" value="CarboxypepD_reg"/>
    <property type="match status" value="1"/>
</dbReference>
<dbReference type="Pfam" id="PF25183">
    <property type="entry name" value="OMP_b-brl_4"/>
    <property type="match status" value="1"/>
</dbReference>
<sequence length="579" mass="61856">MTKTLNKAKKIHLMYNKVLTGAVLAASLAVISMPAAAQQAGGVNGRIVQSDGSALAGVVVEARSPVLPGVRTATSGSNGRYQLPLLPPGQYELTFINPDGSVQKREAFVLLQQKIKVDVAFSGPTDEVVVVGKKIYVDTGKASLKATLGSAALQGVPIGQDYRDIQKLIPGVQYSEDKVRGPSAGGSGQDNSYQFDGVDVSLPLFGTLAAEPSTHDIDQVSIIRGGATAIGFNRTGGFLINTISKRGTNEFHGELSYKIQASGLTADRKKSAASVDFNEQKEWITASLGGPVVKDKLFLYGSYYRPTITQKQRENSVGAVPDFKSTRNEYFGKVTFAPTQNILLDGSFRTSKRSEKNRGVGGFDAPSLSVGDEADQDIAIVEGSWVVDDKSSFNFKFTDYKLDTGSRPDTIFDVPVTFGGALDVNNLDQLGRFSVPQPIAGNDAFNAAIQPLIDRYGFSDGGVQTGGGRVGGASNINRQDFNRTSIEGGYDRTFDAGSTTHDVHIGYKYQEIKEDLERTSNGFGRISVLGPGSLAADGVTPIFFEARVFQTGIVGANGDTLVPRSIKSRVVQQSFEIND</sequence>
<dbReference type="SUPFAM" id="SSF49452">
    <property type="entry name" value="Starch-binding domain-like"/>
    <property type="match status" value="1"/>
</dbReference>
<dbReference type="InterPro" id="IPR013784">
    <property type="entry name" value="Carb-bd-like_fold"/>
</dbReference>
<dbReference type="PANTHER" id="PTHR30069">
    <property type="entry name" value="TONB-DEPENDENT OUTER MEMBRANE RECEPTOR"/>
    <property type="match status" value="1"/>
</dbReference>
<dbReference type="InterPro" id="IPR037066">
    <property type="entry name" value="Plug_dom_sf"/>
</dbReference>
<dbReference type="InterPro" id="IPR057601">
    <property type="entry name" value="Oar-like_b-barrel"/>
</dbReference>
<evidence type="ECO:0000256" key="2">
    <source>
        <dbReference type="SAM" id="SignalP"/>
    </source>
</evidence>
<feature type="non-terminal residue" evidence="4">
    <location>
        <position position="579"/>
    </location>
</feature>
<evidence type="ECO:0000259" key="3">
    <source>
        <dbReference type="Pfam" id="PF25183"/>
    </source>
</evidence>
<feature type="chain" id="PRO_5028004943" evidence="2">
    <location>
        <begin position="38"/>
        <end position="579"/>
    </location>
</feature>